<keyword evidence="2" id="KW-0808">Transferase</keyword>
<dbReference type="InterPro" id="IPR000477">
    <property type="entry name" value="RT_dom"/>
</dbReference>
<gene>
    <name evidence="2" type="ORF">ACFQIC_12175</name>
</gene>
<accession>A0ABW2EJY7</accession>
<keyword evidence="3" id="KW-1185">Reference proteome</keyword>
<sequence length="277" mass="32493">MSEELNQFFDSSSLSLTKPVISETSGRALVREHKFRTKTDKRVENISESKFILKTDISRYFQTIYTHSIPWALHGKDFAKGNRSERYSGNKLDRLVRSMQDGQTLGIPTGPDTSLVLSEIIGTYIDNRLKEEIKEVKGFRYTDDFELYFKNRADAENALNKLYRITSEMELKLNPHKTEIITLPDIIEPEWIPELKLFNFREHEEGEKFDLISYFSKAFDMAKKYPDDAVLKYAIKRIDWTIKEDNWYIFESLLLSIGLIDSITLPLIKYNLIEYQD</sequence>
<keyword evidence="2" id="KW-0548">Nucleotidyltransferase</keyword>
<dbReference type="CDD" id="cd01646">
    <property type="entry name" value="RT_Bac_retron_I"/>
    <property type="match status" value="1"/>
</dbReference>
<dbReference type="Proteomes" id="UP001596410">
    <property type="component" value="Unassembled WGS sequence"/>
</dbReference>
<dbReference type="RefSeq" id="WP_390217141.1">
    <property type="nucleotide sequence ID" value="NZ_JBHSZV010000031.1"/>
</dbReference>
<reference evidence="3" key="1">
    <citation type="journal article" date="2019" name="Int. J. Syst. Evol. Microbiol.">
        <title>The Global Catalogue of Microorganisms (GCM) 10K type strain sequencing project: providing services to taxonomists for standard genome sequencing and annotation.</title>
        <authorList>
            <consortium name="The Broad Institute Genomics Platform"/>
            <consortium name="The Broad Institute Genome Sequencing Center for Infectious Disease"/>
            <person name="Wu L."/>
            <person name="Ma J."/>
        </authorList>
    </citation>
    <scope>NUCLEOTIDE SEQUENCE [LARGE SCALE GENOMIC DNA]</scope>
    <source>
        <strain evidence="3">CGMCC 4.1621</strain>
    </source>
</reference>
<proteinExistence type="predicted"/>
<keyword evidence="2" id="KW-0695">RNA-directed DNA polymerase</keyword>
<evidence type="ECO:0000259" key="1">
    <source>
        <dbReference type="PROSITE" id="PS50878"/>
    </source>
</evidence>
<comment type="caution">
    <text evidence="2">The sequence shown here is derived from an EMBL/GenBank/DDBJ whole genome shotgun (WGS) entry which is preliminary data.</text>
</comment>
<feature type="domain" description="Reverse transcriptase" evidence="1">
    <location>
        <begin position="1"/>
        <end position="214"/>
    </location>
</feature>
<dbReference type="Pfam" id="PF00078">
    <property type="entry name" value="RVT_1"/>
    <property type="match status" value="1"/>
</dbReference>
<dbReference type="GO" id="GO:0003964">
    <property type="term" value="F:RNA-directed DNA polymerase activity"/>
    <property type="evidence" value="ECO:0007669"/>
    <property type="project" value="UniProtKB-KW"/>
</dbReference>
<protein>
    <submittedName>
        <fullName evidence="2">RNA-directed DNA polymerase</fullName>
    </submittedName>
</protein>
<dbReference type="PROSITE" id="PS50878">
    <property type="entry name" value="RT_POL"/>
    <property type="match status" value="1"/>
</dbReference>
<organism evidence="2 3">
    <name type="scientific">Halobacillus seohaensis</name>
    <dbReference type="NCBI Taxonomy" id="447421"/>
    <lineage>
        <taxon>Bacteria</taxon>
        <taxon>Bacillati</taxon>
        <taxon>Bacillota</taxon>
        <taxon>Bacilli</taxon>
        <taxon>Bacillales</taxon>
        <taxon>Bacillaceae</taxon>
        <taxon>Halobacillus</taxon>
    </lineage>
</organism>
<dbReference type="EMBL" id="JBHSZV010000031">
    <property type="protein sequence ID" value="MFC7062613.1"/>
    <property type="molecule type" value="Genomic_DNA"/>
</dbReference>
<name>A0ABW2EJY7_9BACI</name>
<evidence type="ECO:0000313" key="3">
    <source>
        <dbReference type="Proteomes" id="UP001596410"/>
    </source>
</evidence>
<evidence type="ECO:0000313" key="2">
    <source>
        <dbReference type="EMBL" id="MFC7062613.1"/>
    </source>
</evidence>